<reference evidence="2" key="1">
    <citation type="submission" date="2018-02" db="EMBL/GenBank/DDBJ databases">
        <title>Rhizophora mucronata_Transcriptome.</title>
        <authorList>
            <person name="Meera S.P."/>
            <person name="Sreeshan A."/>
            <person name="Augustine A."/>
        </authorList>
    </citation>
    <scope>NUCLEOTIDE SEQUENCE</scope>
    <source>
        <tissue evidence="2">Leaf</tissue>
    </source>
</reference>
<accession>A0A2P2Q1Y6</accession>
<organism evidence="2">
    <name type="scientific">Rhizophora mucronata</name>
    <name type="common">Asiatic mangrove</name>
    <dbReference type="NCBI Taxonomy" id="61149"/>
    <lineage>
        <taxon>Eukaryota</taxon>
        <taxon>Viridiplantae</taxon>
        <taxon>Streptophyta</taxon>
        <taxon>Embryophyta</taxon>
        <taxon>Tracheophyta</taxon>
        <taxon>Spermatophyta</taxon>
        <taxon>Magnoliopsida</taxon>
        <taxon>eudicotyledons</taxon>
        <taxon>Gunneridae</taxon>
        <taxon>Pentapetalae</taxon>
        <taxon>rosids</taxon>
        <taxon>fabids</taxon>
        <taxon>Malpighiales</taxon>
        <taxon>Rhizophoraceae</taxon>
        <taxon>Rhizophora</taxon>
    </lineage>
</organism>
<protein>
    <submittedName>
        <fullName evidence="2">Uncharacterized protein</fullName>
    </submittedName>
</protein>
<sequence>MNYKSALKLSRSVNNILDSKHYYKSFLGRSQKIRRRKYQNSSNGSPTFYCHKRSTEDKNHPK</sequence>
<proteinExistence type="predicted"/>
<feature type="region of interest" description="Disordered" evidence="1">
    <location>
        <begin position="34"/>
        <end position="62"/>
    </location>
</feature>
<evidence type="ECO:0000256" key="1">
    <source>
        <dbReference type="SAM" id="MobiDB-lite"/>
    </source>
</evidence>
<feature type="compositionally biased region" description="Basic and acidic residues" evidence="1">
    <location>
        <begin position="53"/>
        <end position="62"/>
    </location>
</feature>
<evidence type="ECO:0000313" key="2">
    <source>
        <dbReference type="EMBL" id="MBX60967.1"/>
    </source>
</evidence>
<name>A0A2P2Q1Y6_RHIMU</name>
<dbReference type="EMBL" id="GGEC01080483">
    <property type="protein sequence ID" value="MBX60967.1"/>
    <property type="molecule type" value="Transcribed_RNA"/>
</dbReference>
<dbReference type="AlphaFoldDB" id="A0A2P2Q1Y6"/>